<evidence type="ECO:0000313" key="3">
    <source>
        <dbReference type="Proteomes" id="UP000299084"/>
    </source>
</evidence>
<name>A0A5N4C971_CAMDR</name>
<sequence length="493" mass="52508">MRGPRLRERLCATGLVRSSGGKGRSPRQVKVSELQGHVSWGPVEGRGSMSSSVTPGLCGVISQGIGMTVDQGVQTSGLDCHSRVVATLSQDMYSPCHCPGQPRSINADEPGGPELWEQTPGSWQRAVQGPAAPLPSPLPCFILRSTIEQQDAAGDPEMEPVSWIFWGSPERSQRSFIGEGSGRMEAKIGVMSSEDGGRGLEARKGPACRRSHSQSGLSVDVNLGCWALELTVSYNQRRCWLFLIHPSSPTPLPPPLCSMSWKVTLGTRPYYSGFWLGSANRERVQPSKTCRLPVWPWLVPGDCSSSLIVAWHWPLLLPMAQLLLGAPSPWLSHSPASRHNVPSPAPSLLGVAMAPCGAGPWVSHGPCSAWPTSLSIPLHLDSISCLMYKGHLSLLPGQPRGVGQVNEPILQMRKQRPREVELLTQRDPTPHSSPADSVSLTAHMAGHVHPGNLSALDPALSLCAVGLWAGSCFVVGAVLGTAGHAGASLASTC</sequence>
<gene>
    <name evidence="2" type="ORF">Cadr_000027900</name>
</gene>
<protein>
    <submittedName>
        <fullName evidence="2">Uncharacterized protein</fullName>
    </submittedName>
</protein>
<proteinExistence type="predicted"/>
<accession>A0A5N4C971</accession>
<keyword evidence="3" id="KW-1185">Reference proteome</keyword>
<evidence type="ECO:0000313" key="2">
    <source>
        <dbReference type="EMBL" id="KAB1255461.1"/>
    </source>
</evidence>
<feature type="region of interest" description="Disordered" evidence="1">
    <location>
        <begin position="102"/>
        <end position="129"/>
    </location>
</feature>
<organism evidence="2 3">
    <name type="scientific">Camelus dromedarius</name>
    <name type="common">Dromedary</name>
    <name type="synonym">Arabian camel</name>
    <dbReference type="NCBI Taxonomy" id="9838"/>
    <lineage>
        <taxon>Eukaryota</taxon>
        <taxon>Metazoa</taxon>
        <taxon>Chordata</taxon>
        <taxon>Craniata</taxon>
        <taxon>Vertebrata</taxon>
        <taxon>Euteleostomi</taxon>
        <taxon>Mammalia</taxon>
        <taxon>Eutheria</taxon>
        <taxon>Laurasiatheria</taxon>
        <taxon>Artiodactyla</taxon>
        <taxon>Tylopoda</taxon>
        <taxon>Camelidae</taxon>
        <taxon>Camelus</taxon>
    </lineage>
</organism>
<reference evidence="2 3" key="1">
    <citation type="journal article" date="2019" name="Mol. Ecol. Resour.">
        <title>Improving Illumina assemblies with Hi-C and long reads: an example with the North African dromedary.</title>
        <authorList>
            <person name="Elbers J.P."/>
            <person name="Rogers M.F."/>
            <person name="Perelman P.L."/>
            <person name="Proskuryakova A.A."/>
            <person name="Serdyukova N.A."/>
            <person name="Johnson W.E."/>
            <person name="Horin P."/>
            <person name="Corander J."/>
            <person name="Murphy D."/>
            <person name="Burger P.A."/>
        </authorList>
    </citation>
    <scope>NUCLEOTIDE SEQUENCE [LARGE SCALE GENOMIC DNA]</scope>
    <source>
        <strain evidence="2">Drom800</strain>
        <tissue evidence="2">Blood</tissue>
    </source>
</reference>
<comment type="caution">
    <text evidence="2">The sequence shown here is derived from an EMBL/GenBank/DDBJ whole genome shotgun (WGS) entry which is preliminary data.</text>
</comment>
<evidence type="ECO:0000256" key="1">
    <source>
        <dbReference type="SAM" id="MobiDB-lite"/>
    </source>
</evidence>
<dbReference type="AlphaFoldDB" id="A0A5N4C971"/>
<dbReference type="Proteomes" id="UP000299084">
    <property type="component" value="Unassembled WGS sequence"/>
</dbReference>
<dbReference type="EMBL" id="JWIN03000032">
    <property type="protein sequence ID" value="KAB1255461.1"/>
    <property type="molecule type" value="Genomic_DNA"/>
</dbReference>